<evidence type="ECO:0008006" key="5">
    <source>
        <dbReference type="Google" id="ProtNLM"/>
    </source>
</evidence>
<feature type="compositionally biased region" description="Polar residues" evidence="2">
    <location>
        <begin position="29"/>
        <end position="50"/>
    </location>
</feature>
<proteinExistence type="inferred from homology"/>
<comment type="similarity">
    <text evidence="1">Belongs to the QWRF family.</text>
</comment>
<dbReference type="PANTHER" id="PTHR31807:SF27">
    <property type="entry name" value="QWRF MOTIF-CONTAINING PROTEIN 7"/>
    <property type="match status" value="1"/>
</dbReference>
<dbReference type="Proteomes" id="UP001642487">
    <property type="component" value="Chromosome 1"/>
</dbReference>
<feature type="region of interest" description="Disordered" evidence="2">
    <location>
        <begin position="1"/>
        <end position="73"/>
    </location>
</feature>
<dbReference type="EMBL" id="OZ021735">
    <property type="protein sequence ID" value="CAK9309379.1"/>
    <property type="molecule type" value="Genomic_DNA"/>
</dbReference>
<evidence type="ECO:0000256" key="2">
    <source>
        <dbReference type="SAM" id="MobiDB-lite"/>
    </source>
</evidence>
<name>A0ABP0XMJ3_9ROSI</name>
<evidence type="ECO:0000313" key="3">
    <source>
        <dbReference type="EMBL" id="CAK9309379.1"/>
    </source>
</evidence>
<reference evidence="3 4" key="1">
    <citation type="submission" date="2024-03" db="EMBL/GenBank/DDBJ databases">
        <authorList>
            <person name="Gkanogiannis A."/>
            <person name="Becerra Lopez-Lavalle L."/>
        </authorList>
    </citation>
    <scope>NUCLEOTIDE SEQUENCE [LARGE SCALE GENOMIC DNA]</scope>
</reference>
<evidence type="ECO:0000313" key="4">
    <source>
        <dbReference type="Proteomes" id="UP001642487"/>
    </source>
</evidence>
<protein>
    <recommendedName>
        <fullName evidence="5">QWRF motif-containing protein 7</fullName>
    </recommendedName>
</protein>
<feature type="compositionally biased region" description="Pro residues" evidence="2">
    <location>
        <begin position="9"/>
        <end position="20"/>
    </location>
</feature>
<feature type="compositionally biased region" description="Basic residues" evidence="2">
    <location>
        <begin position="51"/>
        <end position="63"/>
    </location>
</feature>
<accession>A0ABP0XMJ3</accession>
<dbReference type="Pfam" id="PF04484">
    <property type="entry name" value="QWRF"/>
    <property type="match status" value="1"/>
</dbReference>
<organism evidence="3 4">
    <name type="scientific">Citrullus colocynthis</name>
    <name type="common">colocynth</name>
    <dbReference type="NCBI Taxonomy" id="252529"/>
    <lineage>
        <taxon>Eukaryota</taxon>
        <taxon>Viridiplantae</taxon>
        <taxon>Streptophyta</taxon>
        <taxon>Embryophyta</taxon>
        <taxon>Tracheophyta</taxon>
        <taxon>Spermatophyta</taxon>
        <taxon>Magnoliopsida</taxon>
        <taxon>eudicotyledons</taxon>
        <taxon>Gunneridae</taxon>
        <taxon>Pentapetalae</taxon>
        <taxon>rosids</taxon>
        <taxon>fabids</taxon>
        <taxon>Cucurbitales</taxon>
        <taxon>Cucurbitaceae</taxon>
        <taxon>Benincaseae</taxon>
        <taxon>Citrullus</taxon>
    </lineage>
</organism>
<keyword evidence="4" id="KW-1185">Reference proteome</keyword>
<evidence type="ECO:0000256" key="1">
    <source>
        <dbReference type="ARBA" id="ARBA00010016"/>
    </source>
</evidence>
<dbReference type="InterPro" id="IPR007573">
    <property type="entry name" value="QWRF"/>
</dbReference>
<gene>
    <name evidence="3" type="ORF">CITCOLO1_LOCUS946</name>
</gene>
<sequence>MENTRIRPPKSPALPPPPSPGSLVRSKSRSSAAITLPENNSCAANASQRSIIHRSKSMTKSRTKNKDEENLNPLNCKTKAGFTKFLKSPPGTSPSAWALSPGRSLGSHLVLSSLMAVEPAVADKRKGKLGSQRGGSVSGVLRFFRPKKAAVTAEAEELHQFRILQNGLLQWKYVNVRAETSMANVKTLVQDRIFSMWLHNLRIRNRILEKRIEVEKLRREIKLCRIIFPQISLLKQWAKLDKRNQESVGSLASLLSTLSLRLPLLRGAKIDIMTFQQAMSMAMEVMTKLEATITKHTFQVHLFFSLI</sequence>
<dbReference type="PANTHER" id="PTHR31807">
    <property type="entry name" value="AUGMIN FAMILY MEMBER"/>
    <property type="match status" value="1"/>
</dbReference>